<protein>
    <submittedName>
        <fullName evidence="1">Uncharacterized protein</fullName>
    </submittedName>
</protein>
<evidence type="ECO:0000313" key="1">
    <source>
        <dbReference type="EMBL" id="MBW0568379.1"/>
    </source>
</evidence>
<sequence>MIIYAIHLVSNKCNSDDQLTFGVPHNLQSIVKCFKIESSFEQSVCCQKCYLLYDIEVAPDECHYQQTSQSSPCGTNLFRQSKFKPLPSIQFTSNQSTKCSSPKYCGQICLSGQPCLRVPHANFISKSLSTWVKWFLNVPRIEEELNEWACSILSKRNSSIIGVSQGKVWRKIFGNNSTQLGL</sequence>
<comment type="caution">
    <text evidence="1">The sequence shown here is derived from an EMBL/GenBank/DDBJ whole genome shotgun (WGS) entry which is preliminary data.</text>
</comment>
<accession>A0A9Q3JU93</accession>
<evidence type="ECO:0000313" key="2">
    <source>
        <dbReference type="Proteomes" id="UP000765509"/>
    </source>
</evidence>
<name>A0A9Q3JU93_9BASI</name>
<proteinExistence type="predicted"/>
<keyword evidence="2" id="KW-1185">Reference proteome</keyword>
<dbReference type="AlphaFoldDB" id="A0A9Q3JU93"/>
<dbReference type="Proteomes" id="UP000765509">
    <property type="component" value="Unassembled WGS sequence"/>
</dbReference>
<reference evidence="1" key="1">
    <citation type="submission" date="2021-03" db="EMBL/GenBank/DDBJ databases">
        <title>Draft genome sequence of rust myrtle Austropuccinia psidii MF-1, a brazilian biotype.</title>
        <authorList>
            <person name="Quecine M.C."/>
            <person name="Pachon D.M.R."/>
            <person name="Bonatelli M.L."/>
            <person name="Correr F.H."/>
            <person name="Franceschini L.M."/>
            <person name="Leite T.F."/>
            <person name="Margarido G.R.A."/>
            <person name="Almeida C.A."/>
            <person name="Ferrarezi J.A."/>
            <person name="Labate C.A."/>
        </authorList>
    </citation>
    <scope>NUCLEOTIDE SEQUENCE</scope>
    <source>
        <strain evidence="1">MF-1</strain>
    </source>
</reference>
<dbReference type="EMBL" id="AVOT02082516">
    <property type="protein sequence ID" value="MBW0568379.1"/>
    <property type="molecule type" value="Genomic_DNA"/>
</dbReference>
<organism evidence="1 2">
    <name type="scientific">Austropuccinia psidii MF-1</name>
    <dbReference type="NCBI Taxonomy" id="1389203"/>
    <lineage>
        <taxon>Eukaryota</taxon>
        <taxon>Fungi</taxon>
        <taxon>Dikarya</taxon>
        <taxon>Basidiomycota</taxon>
        <taxon>Pucciniomycotina</taxon>
        <taxon>Pucciniomycetes</taxon>
        <taxon>Pucciniales</taxon>
        <taxon>Sphaerophragmiaceae</taxon>
        <taxon>Austropuccinia</taxon>
    </lineage>
</organism>
<gene>
    <name evidence="1" type="ORF">O181_108094</name>
</gene>